<dbReference type="PANTHER" id="PTHR24567:SF26">
    <property type="entry name" value="REGULATORY PROTEIN YEIL"/>
    <property type="match status" value="1"/>
</dbReference>
<dbReference type="InterPro" id="IPR036390">
    <property type="entry name" value="WH_DNA-bd_sf"/>
</dbReference>
<dbReference type="Gene3D" id="1.10.10.10">
    <property type="entry name" value="Winged helix-like DNA-binding domain superfamily/Winged helix DNA-binding domain"/>
    <property type="match status" value="1"/>
</dbReference>
<dbReference type="InterPro" id="IPR036388">
    <property type="entry name" value="WH-like_DNA-bd_sf"/>
</dbReference>
<evidence type="ECO:0000259" key="5">
    <source>
        <dbReference type="PROSITE" id="PS51063"/>
    </source>
</evidence>
<dbReference type="GO" id="GO:0003700">
    <property type="term" value="F:DNA-binding transcription factor activity"/>
    <property type="evidence" value="ECO:0007669"/>
    <property type="project" value="TreeGrafter"/>
</dbReference>
<dbReference type="SMART" id="SM00100">
    <property type="entry name" value="cNMP"/>
    <property type="match status" value="1"/>
</dbReference>
<dbReference type="PROSITE" id="PS50042">
    <property type="entry name" value="CNMP_BINDING_3"/>
    <property type="match status" value="1"/>
</dbReference>
<dbReference type="SMART" id="SM00419">
    <property type="entry name" value="HTH_CRP"/>
    <property type="match status" value="1"/>
</dbReference>
<sequence>MYDLTDIQLFSKVSDKYLAELKQGAITRSFTKNSIVFYEGDASSYLYIILEGTVKLYKTTPKGTQIQINRFEAPAMVGEYACFEDQPFPASCEFVTDGKIAMIHFDHILKNLSDRDFSLELIKSLTSKVMVLSALIHKETIFSSEAKVAKMLIENVEIFTKLKYNEIAAILNLTPETLSRIFKKFKKEKIIEMKAGEHIKILDYDVLKEVIDNNKIKECNNCIAQFKS</sequence>
<proteinExistence type="predicted"/>
<evidence type="ECO:0000256" key="1">
    <source>
        <dbReference type="ARBA" id="ARBA00023015"/>
    </source>
</evidence>
<dbReference type="CDD" id="cd00038">
    <property type="entry name" value="CAP_ED"/>
    <property type="match status" value="1"/>
</dbReference>
<keyword evidence="3" id="KW-0804">Transcription</keyword>
<keyword evidence="1" id="KW-0805">Transcription regulation</keyword>
<dbReference type="PANTHER" id="PTHR24567">
    <property type="entry name" value="CRP FAMILY TRANSCRIPTIONAL REGULATORY PROTEIN"/>
    <property type="match status" value="1"/>
</dbReference>
<gene>
    <name evidence="6" type="ORF">MNB_SV-6-489</name>
</gene>
<feature type="domain" description="HTH crp-type" evidence="5">
    <location>
        <begin position="142"/>
        <end position="205"/>
    </location>
</feature>
<feature type="domain" description="Cyclic nucleotide-binding" evidence="4">
    <location>
        <begin position="9"/>
        <end position="103"/>
    </location>
</feature>
<reference evidence="6" key="1">
    <citation type="submission" date="2016-10" db="EMBL/GenBank/DDBJ databases">
        <authorList>
            <person name="de Groot N.N."/>
        </authorList>
    </citation>
    <scope>NUCLEOTIDE SEQUENCE</scope>
</reference>
<dbReference type="Gene3D" id="2.60.120.10">
    <property type="entry name" value="Jelly Rolls"/>
    <property type="match status" value="1"/>
</dbReference>
<dbReference type="Pfam" id="PF13545">
    <property type="entry name" value="HTH_Crp_2"/>
    <property type="match status" value="1"/>
</dbReference>
<dbReference type="InterPro" id="IPR012318">
    <property type="entry name" value="HTH_CRP"/>
</dbReference>
<dbReference type="SUPFAM" id="SSF46785">
    <property type="entry name" value="Winged helix' DNA-binding domain"/>
    <property type="match status" value="1"/>
</dbReference>
<dbReference type="GO" id="GO:0003677">
    <property type="term" value="F:DNA binding"/>
    <property type="evidence" value="ECO:0007669"/>
    <property type="project" value="UniProtKB-KW"/>
</dbReference>
<dbReference type="GO" id="GO:0005829">
    <property type="term" value="C:cytosol"/>
    <property type="evidence" value="ECO:0007669"/>
    <property type="project" value="TreeGrafter"/>
</dbReference>
<dbReference type="Pfam" id="PF00027">
    <property type="entry name" value="cNMP_binding"/>
    <property type="match status" value="1"/>
</dbReference>
<dbReference type="PROSITE" id="PS51063">
    <property type="entry name" value="HTH_CRP_2"/>
    <property type="match status" value="1"/>
</dbReference>
<evidence type="ECO:0000259" key="4">
    <source>
        <dbReference type="PROSITE" id="PS50042"/>
    </source>
</evidence>
<dbReference type="InterPro" id="IPR050397">
    <property type="entry name" value="Env_Response_Regulators"/>
</dbReference>
<accession>A0A1W1C9Z5</accession>
<evidence type="ECO:0000313" key="6">
    <source>
        <dbReference type="EMBL" id="SFV62668.1"/>
    </source>
</evidence>
<protein>
    <submittedName>
        <fullName evidence="6">Transcriptional regulator, Crp/Fnr family</fullName>
    </submittedName>
</protein>
<organism evidence="6">
    <name type="scientific">hydrothermal vent metagenome</name>
    <dbReference type="NCBI Taxonomy" id="652676"/>
    <lineage>
        <taxon>unclassified sequences</taxon>
        <taxon>metagenomes</taxon>
        <taxon>ecological metagenomes</taxon>
    </lineage>
</organism>
<dbReference type="EMBL" id="FPHC01000067">
    <property type="protein sequence ID" value="SFV62668.1"/>
    <property type="molecule type" value="Genomic_DNA"/>
</dbReference>
<name>A0A1W1C9Z5_9ZZZZ</name>
<dbReference type="InterPro" id="IPR018490">
    <property type="entry name" value="cNMP-bd_dom_sf"/>
</dbReference>
<dbReference type="InterPro" id="IPR000595">
    <property type="entry name" value="cNMP-bd_dom"/>
</dbReference>
<evidence type="ECO:0000256" key="2">
    <source>
        <dbReference type="ARBA" id="ARBA00023125"/>
    </source>
</evidence>
<dbReference type="SUPFAM" id="SSF51206">
    <property type="entry name" value="cAMP-binding domain-like"/>
    <property type="match status" value="1"/>
</dbReference>
<evidence type="ECO:0000256" key="3">
    <source>
        <dbReference type="ARBA" id="ARBA00023163"/>
    </source>
</evidence>
<dbReference type="InterPro" id="IPR014710">
    <property type="entry name" value="RmlC-like_jellyroll"/>
</dbReference>
<keyword evidence="2" id="KW-0238">DNA-binding</keyword>
<dbReference type="AlphaFoldDB" id="A0A1W1C9Z5"/>